<feature type="non-terminal residue" evidence="2">
    <location>
        <position position="294"/>
    </location>
</feature>
<accession>A0A6J4Q7F1</accession>
<name>A0A6J4Q7F1_9ACTN</name>
<feature type="compositionally biased region" description="Basic and acidic residues" evidence="1">
    <location>
        <begin position="260"/>
        <end position="269"/>
    </location>
</feature>
<feature type="compositionally biased region" description="Basic residues" evidence="1">
    <location>
        <begin position="10"/>
        <end position="20"/>
    </location>
</feature>
<evidence type="ECO:0000256" key="1">
    <source>
        <dbReference type="SAM" id="MobiDB-lite"/>
    </source>
</evidence>
<feature type="region of interest" description="Disordered" evidence="1">
    <location>
        <begin position="1"/>
        <end position="294"/>
    </location>
</feature>
<keyword evidence="2" id="KW-0378">Hydrolase</keyword>
<evidence type="ECO:0000313" key="2">
    <source>
        <dbReference type="EMBL" id="CAA9436874.1"/>
    </source>
</evidence>
<dbReference type="GO" id="GO:0016787">
    <property type="term" value="F:hydrolase activity"/>
    <property type="evidence" value="ECO:0007669"/>
    <property type="project" value="UniProtKB-KW"/>
</dbReference>
<reference evidence="2" key="1">
    <citation type="submission" date="2020-02" db="EMBL/GenBank/DDBJ databases">
        <authorList>
            <person name="Meier V. D."/>
        </authorList>
    </citation>
    <scope>NUCLEOTIDE SEQUENCE</scope>
    <source>
        <strain evidence="2">AVDCRST_MAG35</strain>
    </source>
</reference>
<feature type="compositionally biased region" description="Low complexity" evidence="1">
    <location>
        <begin position="147"/>
        <end position="159"/>
    </location>
</feature>
<proteinExistence type="predicted"/>
<dbReference type="AlphaFoldDB" id="A0A6J4Q7F1"/>
<feature type="compositionally biased region" description="Basic and acidic residues" evidence="1">
    <location>
        <begin position="214"/>
        <end position="231"/>
    </location>
</feature>
<feature type="compositionally biased region" description="Basic residues" evidence="1">
    <location>
        <begin position="246"/>
        <end position="259"/>
    </location>
</feature>
<sequence>EHQQDLTGHRPLRDRRRRRSPVQGLLPRERPGGRPAAALPAHRRRPQPPVARAAGGRGGHRRLPGDRLRPAPPRQVRPPGEHRVVEGGVQALRRPLRELHHRPGRRPGAGGPDLHGLLLRRQRRPAAGAPPPRPLRRGPVGRGRGPLPGLLPGLVAAPARQRRPGVRQRGVGPHGPAVPRQGPLEDVVLLLPGLRGVQGRPALLLRRPRPPRQARGDRRRGLPGGDDDRGVRLPHHPRGQPADRRRDHRWHVHRHARHRALPDEREPRGVPHPPAPGAAGAAGQDHREGPRRRL</sequence>
<protein>
    <submittedName>
        <fullName evidence="2">Hydrolase</fullName>
    </submittedName>
</protein>
<gene>
    <name evidence="2" type="ORF">AVDCRST_MAG35-3023</name>
</gene>
<organism evidence="2">
    <name type="scientific">uncultured Quadrisphaera sp</name>
    <dbReference type="NCBI Taxonomy" id="904978"/>
    <lineage>
        <taxon>Bacteria</taxon>
        <taxon>Bacillati</taxon>
        <taxon>Actinomycetota</taxon>
        <taxon>Actinomycetes</taxon>
        <taxon>Kineosporiales</taxon>
        <taxon>Kineosporiaceae</taxon>
        <taxon>Quadrisphaera</taxon>
        <taxon>environmental samples</taxon>
    </lineage>
</organism>
<feature type="non-terminal residue" evidence="2">
    <location>
        <position position="1"/>
    </location>
</feature>
<dbReference type="EMBL" id="CADCUY010000575">
    <property type="protein sequence ID" value="CAA9436874.1"/>
    <property type="molecule type" value="Genomic_DNA"/>
</dbReference>